<gene>
    <name evidence="2" type="ORF">HMPREF0682_0626</name>
</gene>
<evidence type="ECO:0000256" key="1">
    <source>
        <dbReference type="SAM" id="MobiDB-lite"/>
    </source>
</evidence>
<reference evidence="2" key="1">
    <citation type="submission" date="2013-08" db="EMBL/GenBank/DDBJ databases">
        <authorList>
            <person name="Durkin A.S."/>
            <person name="Haft D.R."/>
            <person name="McCorrison J."/>
            <person name="Torralba M."/>
            <person name="Gillis M."/>
            <person name="Haft D.H."/>
            <person name="Methe B."/>
            <person name="Sutton G."/>
            <person name="Nelson K.E."/>
        </authorList>
    </citation>
    <scope>NUCLEOTIDE SEQUENCE [LARGE SCALE GENOMIC DNA]</scope>
    <source>
        <strain evidence="2">F0233</strain>
    </source>
</reference>
<dbReference type="Pfam" id="PF20060">
    <property type="entry name" value="DUF6459"/>
    <property type="match status" value="1"/>
</dbReference>
<protein>
    <submittedName>
        <fullName evidence="2">Uncharacterized protein</fullName>
    </submittedName>
</protein>
<dbReference type="InterPro" id="IPR045596">
    <property type="entry name" value="DUF6459"/>
</dbReference>
<evidence type="ECO:0000313" key="3">
    <source>
        <dbReference type="Proteomes" id="UP000017052"/>
    </source>
</evidence>
<dbReference type="EMBL" id="ACVN02000175">
    <property type="protein sequence ID" value="ERK55766.1"/>
    <property type="molecule type" value="Genomic_DNA"/>
</dbReference>
<dbReference type="Proteomes" id="UP000017052">
    <property type="component" value="Unassembled WGS sequence"/>
</dbReference>
<accession>U2QH12</accession>
<organism evidence="2 3">
    <name type="scientific">Propionibacterium acidifaciens F0233</name>
    <dbReference type="NCBI Taxonomy" id="553198"/>
    <lineage>
        <taxon>Bacteria</taxon>
        <taxon>Bacillati</taxon>
        <taxon>Actinomycetota</taxon>
        <taxon>Actinomycetes</taxon>
        <taxon>Propionibacteriales</taxon>
        <taxon>Propionibacteriaceae</taxon>
        <taxon>Propionibacterium</taxon>
    </lineage>
</organism>
<evidence type="ECO:0000313" key="2">
    <source>
        <dbReference type="EMBL" id="ERK55766.1"/>
    </source>
</evidence>
<comment type="caution">
    <text evidence="2">The sequence shown here is derived from an EMBL/GenBank/DDBJ whole genome shotgun (WGS) entry which is preliminary data.</text>
</comment>
<keyword evidence="3" id="KW-1185">Reference proteome</keyword>
<name>U2QH12_9ACTN</name>
<dbReference type="AlphaFoldDB" id="U2QH12"/>
<feature type="region of interest" description="Disordered" evidence="1">
    <location>
        <begin position="1"/>
        <end position="26"/>
    </location>
</feature>
<sequence>MDPDDVVLSISEPSSRPVTDPRTDPAAEAASRFALALAEVLAGRRPASQLMPLSCPSSIAELIRVQAEWPFTGARLHSLHIGTSASAGSCEVVACYRWRPGGGAGVRLVCTAFRMTRIDDSWSCRELTIGVPNLGR</sequence>
<proteinExistence type="predicted"/>